<dbReference type="EMBL" id="MAAX01000197">
    <property type="protein sequence ID" value="OUS10260.1"/>
    <property type="molecule type" value="Genomic_DNA"/>
</dbReference>
<name>A0A1Z8AIU2_9FLAO</name>
<accession>A0A1Z8AIU2</accession>
<feature type="active site" description="Electrophile" evidence="7">
    <location>
        <position position="95"/>
    </location>
</feature>
<dbReference type="GO" id="GO:0019563">
    <property type="term" value="P:glycerol catabolic process"/>
    <property type="evidence" value="ECO:0007669"/>
    <property type="project" value="TreeGrafter"/>
</dbReference>
<feature type="binding site" evidence="7">
    <location>
        <begin position="234"/>
        <end position="235"/>
    </location>
    <ligand>
        <name>substrate</name>
    </ligand>
</feature>
<comment type="pathway">
    <text evidence="7 8">Carbohydrate biosynthesis; gluconeogenesis.</text>
</comment>
<dbReference type="PANTHER" id="PTHR21139">
    <property type="entry name" value="TRIOSEPHOSPHATE ISOMERASE"/>
    <property type="match status" value="1"/>
</dbReference>
<comment type="subunit">
    <text evidence="7 8">Homodimer.</text>
</comment>
<dbReference type="PROSITE" id="PS51440">
    <property type="entry name" value="TIM_2"/>
    <property type="match status" value="1"/>
</dbReference>
<dbReference type="UniPathway" id="UPA00138"/>
<dbReference type="InterPro" id="IPR013785">
    <property type="entry name" value="Aldolase_TIM"/>
</dbReference>
<dbReference type="GO" id="GO:0006096">
    <property type="term" value="P:glycolytic process"/>
    <property type="evidence" value="ECO:0007669"/>
    <property type="project" value="UniProtKB-UniRule"/>
</dbReference>
<evidence type="ECO:0000256" key="4">
    <source>
        <dbReference type="ARBA" id="ARBA00022490"/>
    </source>
</evidence>
<dbReference type="GO" id="GO:0046166">
    <property type="term" value="P:glyceraldehyde-3-phosphate biosynthetic process"/>
    <property type="evidence" value="ECO:0007669"/>
    <property type="project" value="TreeGrafter"/>
</dbReference>
<sequence length="250" mass="27186">MRKNIVAGNWKMNCDLSQTQRLISDLKTGLVKEFNCELMIAPSHPFLYNAFNSTLDTVIEVVSQNVCEAEKGAYTGEISVDMLQSIGIQTVIIGHSERRDTYGETDELLAAKTKAAIDKGMKVIFCCGEHLEERKAGNHFDTVTAQIEKGLFDLTAKEMENVIVAYEPVWAIGTGETASPEQAQEMHAHLRSFIESKFGKETASNTSILYGGSVKPANAAEIFAKPDVEGGLVGGASLDAQSFLDIANAF</sequence>
<evidence type="ECO:0000313" key="9">
    <source>
        <dbReference type="EMBL" id="OUS10260.1"/>
    </source>
</evidence>
<comment type="catalytic activity">
    <reaction evidence="7 8">
        <text>D-glyceraldehyde 3-phosphate = dihydroxyacetone phosphate</text>
        <dbReference type="Rhea" id="RHEA:18585"/>
        <dbReference type="ChEBI" id="CHEBI:57642"/>
        <dbReference type="ChEBI" id="CHEBI:59776"/>
        <dbReference type="EC" id="5.3.1.1"/>
    </reaction>
</comment>
<keyword evidence="4 7" id="KW-0963">Cytoplasm</keyword>
<organism evidence="9 10">
    <name type="scientific">Nonlabens dokdonensis</name>
    <dbReference type="NCBI Taxonomy" id="328515"/>
    <lineage>
        <taxon>Bacteria</taxon>
        <taxon>Pseudomonadati</taxon>
        <taxon>Bacteroidota</taxon>
        <taxon>Flavobacteriia</taxon>
        <taxon>Flavobacteriales</taxon>
        <taxon>Flavobacteriaceae</taxon>
        <taxon>Nonlabens</taxon>
    </lineage>
</organism>
<gene>
    <name evidence="7" type="primary">tpiA</name>
    <name evidence="9" type="ORF">A9Q93_13045</name>
</gene>
<keyword evidence="5 7" id="KW-0324">Glycolysis</keyword>
<dbReference type="Pfam" id="PF00121">
    <property type="entry name" value="TIM"/>
    <property type="match status" value="1"/>
</dbReference>
<evidence type="ECO:0000313" key="10">
    <source>
        <dbReference type="Proteomes" id="UP000196102"/>
    </source>
</evidence>
<evidence type="ECO:0000256" key="2">
    <source>
        <dbReference type="ARBA" id="ARBA00007422"/>
    </source>
</evidence>
<dbReference type="RefSeq" id="WP_303687892.1">
    <property type="nucleotide sequence ID" value="NZ_CAJXYO010000047.1"/>
</dbReference>
<evidence type="ECO:0000256" key="3">
    <source>
        <dbReference type="ARBA" id="ARBA00022432"/>
    </source>
</evidence>
<keyword evidence="3 7" id="KW-0312">Gluconeogenesis</keyword>
<reference evidence="10" key="1">
    <citation type="journal article" date="2017" name="Proc. Natl. Acad. Sci. U.S.A.">
        <title>Simulation of Deepwater Horizon oil plume reveals substrate specialization within a complex community of hydrocarbon-degraders.</title>
        <authorList>
            <person name="Hu P."/>
            <person name="Dubinsky E.A."/>
            <person name="Probst A.J."/>
            <person name="Wang J."/>
            <person name="Sieber C.M.K."/>
            <person name="Tom L.M."/>
            <person name="Gardinali P."/>
            <person name="Banfield J.F."/>
            <person name="Atlas R.M."/>
            <person name="Andersen G.L."/>
        </authorList>
    </citation>
    <scope>NUCLEOTIDE SEQUENCE [LARGE SCALE GENOMIC DNA]</scope>
</reference>
<dbReference type="NCBIfam" id="TIGR00419">
    <property type="entry name" value="tim"/>
    <property type="match status" value="1"/>
</dbReference>
<evidence type="ECO:0000256" key="1">
    <source>
        <dbReference type="ARBA" id="ARBA00004680"/>
    </source>
</evidence>
<keyword evidence="6 7" id="KW-0413">Isomerase</keyword>
<dbReference type="PROSITE" id="PS00171">
    <property type="entry name" value="TIM_1"/>
    <property type="match status" value="1"/>
</dbReference>
<dbReference type="PANTHER" id="PTHR21139:SF42">
    <property type="entry name" value="TRIOSEPHOSPHATE ISOMERASE"/>
    <property type="match status" value="1"/>
</dbReference>
<dbReference type="AlphaFoldDB" id="A0A1Z8AIU2"/>
<dbReference type="InterPro" id="IPR020861">
    <property type="entry name" value="Triosephosphate_isomerase_AS"/>
</dbReference>
<evidence type="ECO:0000256" key="6">
    <source>
        <dbReference type="ARBA" id="ARBA00023235"/>
    </source>
</evidence>
<evidence type="ECO:0000256" key="5">
    <source>
        <dbReference type="ARBA" id="ARBA00023152"/>
    </source>
</evidence>
<dbReference type="HAMAP" id="MF_00147_B">
    <property type="entry name" value="TIM_B"/>
    <property type="match status" value="1"/>
</dbReference>
<dbReference type="GO" id="GO:0006094">
    <property type="term" value="P:gluconeogenesis"/>
    <property type="evidence" value="ECO:0007669"/>
    <property type="project" value="UniProtKB-UniRule"/>
</dbReference>
<dbReference type="Gene3D" id="3.20.20.70">
    <property type="entry name" value="Aldolase class I"/>
    <property type="match status" value="1"/>
</dbReference>
<evidence type="ECO:0000256" key="7">
    <source>
        <dbReference type="HAMAP-Rule" id="MF_00147"/>
    </source>
</evidence>
<comment type="function">
    <text evidence="7">Involved in the gluconeogenesis. Catalyzes stereospecifically the conversion of dihydroxyacetone phosphate (DHAP) to D-glyceraldehyde-3-phosphate (G3P).</text>
</comment>
<dbReference type="CDD" id="cd00311">
    <property type="entry name" value="TIM"/>
    <property type="match status" value="1"/>
</dbReference>
<evidence type="ECO:0000256" key="8">
    <source>
        <dbReference type="RuleBase" id="RU363013"/>
    </source>
</evidence>
<dbReference type="FunFam" id="3.20.20.70:FF:000016">
    <property type="entry name" value="Triosephosphate isomerase"/>
    <property type="match status" value="1"/>
</dbReference>
<proteinExistence type="inferred from homology"/>
<feature type="binding site" evidence="7">
    <location>
        <position position="173"/>
    </location>
    <ligand>
        <name>substrate</name>
    </ligand>
</feature>
<dbReference type="InterPro" id="IPR000652">
    <property type="entry name" value="Triosephosphate_isomerase"/>
</dbReference>
<comment type="pathway">
    <text evidence="1 7 8">Carbohydrate degradation; glycolysis; D-glyceraldehyde 3-phosphate from glycerone phosphate: step 1/1.</text>
</comment>
<comment type="similarity">
    <text evidence="2 7 8">Belongs to the triosephosphate isomerase family.</text>
</comment>
<protein>
    <recommendedName>
        <fullName evidence="7 8">Triosephosphate isomerase</fullName>
        <shortName evidence="7">TIM</shortName>
        <shortName evidence="7">TPI</shortName>
        <ecNumber evidence="7 8">5.3.1.1</ecNumber>
    </recommendedName>
    <alternativeName>
        <fullName evidence="7">Triose-phosphate isomerase</fullName>
    </alternativeName>
</protein>
<dbReference type="EC" id="5.3.1.1" evidence="7 8"/>
<feature type="active site" description="Proton acceptor" evidence="7">
    <location>
        <position position="167"/>
    </location>
</feature>
<dbReference type="Proteomes" id="UP000196102">
    <property type="component" value="Unassembled WGS sequence"/>
</dbReference>
<dbReference type="GO" id="GO:0005829">
    <property type="term" value="C:cytosol"/>
    <property type="evidence" value="ECO:0007669"/>
    <property type="project" value="TreeGrafter"/>
</dbReference>
<dbReference type="UniPathway" id="UPA00109">
    <property type="reaction ID" value="UER00189"/>
</dbReference>
<comment type="subcellular location">
    <subcellularLocation>
        <location evidence="7 8">Cytoplasm</location>
    </subcellularLocation>
</comment>
<dbReference type="InterPro" id="IPR022896">
    <property type="entry name" value="TrioseP_Isoase_bac/euk"/>
</dbReference>
<dbReference type="GO" id="GO:0004807">
    <property type="term" value="F:triose-phosphate isomerase activity"/>
    <property type="evidence" value="ECO:0007669"/>
    <property type="project" value="UniProtKB-UniRule"/>
</dbReference>
<dbReference type="SUPFAM" id="SSF51351">
    <property type="entry name" value="Triosephosphate isomerase (TIM)"/>
    <property type="match status" value="1"/>
</dbReference>
<comment type="caution">
    <text evidence="9">The sequence shown here is derived from an EMBL/GenBank/DDBJ whole genome shotgun (WGS) entry which is preliminary data.</text>
</comment>
<feature type="binding site" evidence="7">
    <location>
        <position position="213"/>
    </location>
    <ligand>
        <name>substrate</name>
    </ligand>
</feature>
<feature type="binding site" evidence="7">
    <location>
        <begin position="9"/>
        <end position="11"/>
    </location>
    <ligand>
        <name>substrate</name>
    </ligand>
</feature>
<dbReference type="InterPro" id="IPR035990">
    <property type="entry name" value="TIM_sf"/>
</dbReference>